<feature type="transmembrane region" description="Helical" evidence="3">
    <location>
        <begin position="47"/>
        <end position="66"/>
    </location>
</feature>
<comment type="subcellular location">
    <subcellularLocation>
        <location evidence="2">Cytoplasm</location>
    </subcellularLocation>
</comment>
<reference evidence="4 5" key="1">
    <citation type="journal article" date="2019" name="Nat. Microbiol.">
        <title>Mediterranean grassland soil C-N compound turnover is dependent on rainfall and depth, and is mediated by genomically divergent microorganisms.</title>
        <authorList>
            <person name="Diamond S."/>
            <person name="Andeer P.F."/>
            <person name="Li Z."/>
            <person name="Crits-Christoph A."/>
            <person name="Burstein D."/>
            <person name="Anantharaman K."/>
            <person name="Lane K.R."/>
            <person name="Thomas B.C."/>
            <person name="Pan C."/>
            <person name="Northen T.R."/>
            <person name="Banfield J.F."/>
        </authorList>
    </citation>
    <scope>NUCLEOTIDE SEQUENCE [LARGE SCALE GENOMIC DNA]</scope>
    <source>
        <strain evidence="4">NP_1</strain>
    </source>
</reference>
<evidence type="ECO:0000256" key="1">
    <source>
        <dbReference type="ARBA" id="ARBA00022490"/>
    </source>
</evidence>
<proteinExistence type="inferred from homology"/>
<keyword evidence="3" id="KW-0472">Membrane</keyword>
<keyword evidence="1 2" id="KW-0963">Cytoplasm</keyword>
<evidence type="ECO:0000313" key="4">
    <source>
        <dbReference type="EMBL" id="TMJ09630.1"/>
    </source>
</evidence>
<dbReference type="InterPro" id="IPR010119">
    <property type="entry name" value="Gluconeogen_factor"/>
</dbReference>
<dbReference type="AlphaFoldDB" id="A0A537LNS7"/>
<dbReference type="NCBIfam" id="TIGR01826">
    <property type="entry name" value="CofD_related"/>
    <property type="match status" value="1"/>
</dbReference>
<keyword evidence="3" id="KW-0812">Transmembrane</keyword>
<feature type="transmembrane region" description="Helical" evidence="3">
    <location>
        <begin position="97"/>
        <end position="114"/>
    </location>
</feature>
<dbReference type="PANTHER" id="PTHR30135:SF3">
    <property type="entry name" value="GLUCONEOGENESIS FACTOR-RELATED"/>
    <property type="match status" value="1"/>
</dbReference>
<dbReference type="InterPro" id="IPR002882">
    <property type="entry name" value="CofD"/>
</dbReference>
<dbReference type="Gene3D" id="3.40.50.10680">
    <property type="entry name" value="CofD-like domains"/>
    <property type="match status" value="1"/>
</dbReference>
<dbReference type="EMBL" id="VBAI01000155">
    <property type="protein sequence ID" value="TMJ09630.1"/>
    <property type="molecule type" value="Genomic_DNA"/>
</dbReference>
<accession>A0A537LNS7</accession>
<comment type="caution">
    <text evidence="4">The sequence shown here is derived from an EMBL/GenBank/DDBJ whole genome shotgun (WGS) entry which is preliminary data.</text>
</comment>
<dbReference type="GO" id="GO:0008360">
    <property type="term" value="P:regulation of cell shape"/>
    <property type="evidence" value="ECO:0007669"/>
    <property type="project" value="UniProtKB-UniRule"/>
</dbReference>
<evidence type="ECO:0000313" key="5">
    <source>
        <dbReference type="Proteomes" id="UP000315217"/>
    </source>
</evidence>
<dbReference type="CDD" id="cd07187">
    <property type="entry name" value="YvcK_like"/>
    <property type="match status" value="1"/>
</dbReference>
<dbReference type="GO" id="GO:0005737">
    <property type="term" value="C:cytoplasm"/>
    <property type="evidence" value="ECO:0007669"/>
    <property type="project" value="UniProtKB-SubCell"/>
</dbReference>
<gene>
    <name evidence="4" type="ORF">E6G98_09090</name>
</gene>
<sequence>MHWPTTFPAGVTASRSGIATSGRSSPVPTRLRRLAQWLAPGLGVKRWVVLMAAGIVLLSAGVLLIVNVRPLGWMEFSMFRLAVAVLTWSRGALSPSWLGVAFIGGGLLAVFAGLQGTVRAIAGALLPPGQHQLVDVLAQQRQRRRGPRIVVIGGGTGLSTLLRGLKEFTNNLTAVVTVFDDGGSSGRLRRELGILPPGDIRDCLVALAESEPLMTQLFEYRFQGGALDGHAFGNLFIASLAGVTGDLESAVKETSKVLNIRGRVLPSAAQDVVLWAEFTDGTMVEGESQIPRARKRIRRVGLKPADVAPLPEVLAAIEDAELIVLGPGSLYTSVIPNLLVGGVADAMRSSQARRVYVCNVMTQPGETDGFSSSDHVRVLRELIGPRLFTHVLVNTRRPRNRALLARYEAEGARPVEPDLEAIRAEGVVPIGDALISEEHLVRHEPRLVARALLQVLETLPADAQVAAL</sequence>
<organism evidence="4 5">
    <name type="scientific">Candidatus Segetimicrobium genomatis</name>
    <dbReference type="NCBI Taxonomy" id="2569760"/>
    <lineage>
        <taxon>Bacteria</taxon>
        <taxon>Bacillati</taxon>
        <taxon>Candidatus Sysuimicrobiota</taxon>
        <taxon>Candidatus Sysuimicrobiia</taxon>
        <taxon>Candidatus Sysuimicrobiales</taxon>
        <taxon>Candidatus Segetimicrobiaceae</taxon>
        <taxon>Candidatus Segetimicrobium</taxon>
    </lineage>
</organism>
<dbReference type="HAMAP" id="MF_00973">
    <property type="entry name" value="Gluconeogen_factor"/>
    <property type="match status" value="1"/>
</dbReference>
<protein>
    <recommendedName>
        <fullName evidence="2">Putative gluconeogenesis factor</fullName>
    </recommendedName>
</protein>
<name>A0A537LNS7_9BACT</name>
<dbReference type="Pfam" id="PF01933">
    <property type="entry name" value="CofD"/>
    <property type="match status" value="1"/>
</dbReference>
<comment type="similarity">
    <text evidence="2">Belongs to the gluconeogenesis factor family.</text>
</comment>
<dbReference type="GO" id="GO:0043743">
    <property type="term" value="F:LPPG:FO 2-phospho-L-lactate transferase activity"/>
    <property type="evidence" value="ECO:0007669"/>
    <property type="project" value="InterPro"/>
</dbReference>
<dbReference type="PANTHER" id="PTHR30135">
    <property type="entry name" value="UNCHARACTERIZED PROTEIN YVCK-RELATED"/>
    <property type="match status" value="1"/>
</dbReference>
<dbReference type="InterPro" id="IPR038136">
    <property type="entry name" value="CofD-like_dom_sf"/>
</dbReference>
<dbReference type="SUPFAM" id="SSF142338">
    <property type="entry name" value="CofD-like"/>
    <property type="match status" value="1"/>
</dbReference>
<evidence type="ECO:0000256" key="2">
    <source>
        <dbReference type="HAMAP-Rule" id="MF_00973"/>
    </source>
</evidence>
<comment type="function">
    <text evidence="2">Required for morphogenesis under gluconeogenic growth conditions.</text>
</comment>
<evidence type="ECO:0000256" key="3">
    <source>
        <dbReference type="SAM" id="Phobius"/>
    </source>
</evidence>
<dbReference type="Proteomes" id="UP000315217">
    <property type="component" value="Unassembled WGS sequence"/>
</dbReference>
<keyword evidence="3" id="KW-1133">Transmembrane helix</keyword>